<dbReference type="AlphaFoldDB" id="A0A6V7NGM0"/>
<reference evidence="4" key="1">
    <citation type="submission" date="2020-07" db="EMBL/GenBank/DDBJ databases">
        <authorList>
            <person name="Lin J."/>
        </authorList>
    </citation>
    <scope>NUCLEOTIDE SEQUENCE</scope>
</reference>
<feature type="compositionally biased region" description="Polar residues" evidence="2">
    <location>
        <begin position="1"/>
        <end position="16"/>
    </location>
</feature>
<gene>
    <name evidence="4" type="ORF">CB5_LOCUS923</name>
</gene>
<dbReference type="SUPFAM" id="SSF52540">
    <property type="entry name" value="P-loop containing nucleoside triphosphate hydrolases"/>
    <property type="match status" value="1"/>
</dbReference>
<dbReference type="GO" id="GO:0006270">
    <property type="term" value="P:DNA replication initiation"/>
    <property type="evidence" value="ECO:0007669"/>
    <property type="project" value="TreeGrafter"/>
</dbReference>
<dbReference type="InterPro" id="IPR054425">
    <property type="entry name" value="Cdc6_ORC1-like_ATPase_lid"/>
</dbReference>
<dbReference type="PANTHER" id="PTHR10763:SF26">
    <property type="entry name" value="CELL DIVISION CONTROL PROTEIN 6 HOMOLOG"/>
    <property type="match status" value="1"/>
</dbReference>
<feature type="region of interest" description="Disordered" evidence="2">
    <location>
        <begin position="1"/>
        <end position="72"/>
    </location>
</feature>
<dbReference type="Gene3D" id="3.40.50.300">
    <property type="entry name" value="P-loop containing nucleotide triphosphate hydrolases"/>
    <property type="match status" value="1"/>
</dbReference>
<keyword evidence="1" id="KW-0235">DNA replication</keyword>
<dbReference type="GO" id="GO:0003688">
    <property type="term" value="F:DNA replication origin binding"/>
    <property type="evidence" value="ECO:0007669"/>
    <property type="project" value="TreeGrafter"/>
</dbReference>
<dbReference type="Gene3D" id="1.10.8.60">
    <property type="match status" value="1"/>
</dbReference>
<sequence length="343" mass="37308">MPTLRSSETLLPSSPIASPAMGKTDGKGSSTANKKRARSHSTDEGTPIKTHSPANRRSTSSNANVISLPSPSTPNLGAMAKFPKASSCVLQSLRGKDYLTNSQKSPNPAQMQAVREALHVATAPSNVVCREEEQKRIFEFCKTCIEQERAGSLYVCGCPGTGKNFVHGPSKGKCNALVKGGIANAIDLADRFLPKLESLNCKPLVITFHAYLKDQILKIIQQRLMVLGYDVFQPLALEFCARKVAAASGDMRRALGVCRSAIEVLEEELRDPSKQGQCNIVTFDHMDIAISKAFKSTVINTIHSLPQHQQGLLKLGKSKEDKLKRVTLQIDSSDITFAFKVQT</sequence>
<accession>A0A6V7NGM0</accession>
<dbReference type="InterPro" id="IPR050311">
    <property type="entry name" value="ORC1/CDC6"/>
</dbReference>
<evidence type="ECO:0000259" key="3">
    <source>
        <dbReference type="Pfam" id="PF22606"/>
    </source>
</evidence>
<name>A0A6V7NGM0_ANACO</name>
<dbReference type="GO" id="GO:0033314">
    <property type="term" value="P:mitotic DNA replication checkpoint signaling"/>
    <property type="evidence" value="ECO:0007669"/>
    <property type="project" value="TreeGrafter"/>
</dbReference>
<evidence type="ECO:0000256" key="2">
    <source>
        <dbReference type="SAM" id="MobiDB-lite"/>
    </source>
</evidence>
<feature type="compositionally biased region" description="Polar residues" evidence="2">
    <location>
        <begin position="52"/>
        <end position="72"/>
    </location>
</feature>
<dbReference type="EMBL" id="LR862129">
    <property type="protein sequence ID" value="CAD1817712.1"/>
    <property type="molecule type" value="Genomic_DNA"/>
</dbReference>
<evidence type="ECO:0000256" key="1">
    <source>
        <dbReference type="ARBA" id="ARBA00022705"/>
    </source>
</evidence>
<dbReference type="GO" id="GO:0005634">
    <property type="term" value="C:nucleus"/>
    <property type="evidence" value="ECO:0007669"/>
    <property type="project" value="TreeGrafter"/>
</dbReference>
<organism evidence="4">
    <name type="scientific">Ananas comosus var. bracteatus</name>
    <name type="common">red pineapple</name>
    <dbReference type="NCBI Taxonomy" id="296719"/>
    <lineage>
        <taxon>Eukaryota</taxon>
        <taxon>Viridiplantae</taxon>
        <taxon>Streptophyta</taxon>
        <taxon>Embryophyta</taxon>
        <taxon>Tracheophyta</taxon>
        <taxon>Spermatophyta</taxon>
        <taxon>Magnoliopsida</taxon>
        <taxon>Liliopsida</taxon>
        <taxon>Poales</taxon>
        <taxon>Bromeliaceae</taxon>
        <taxon>Bromelioideae</taxon>
        <taxon>Ananas</taxon>
    </lineage>
</organism>
<evidence type="ECO:0000313" key="4">
    <source>
        <dbReference type="EMBL" id="CAD1817712.1"/>
    </source>
</evidence>
<feature type="domain" description="Cdc6/ORC1-like ATPase lid" evidence="3">
    <location>
        <begin position="211"/>
        <end position="268"/>
    </location>
</feature>
<protein>
    <recommendedName>
        <fullName evidence="3">Cdc6/ORC1-like ATPase lid domain-containing protein</fullName>
    </recommendedName>
</protein>
<dbReference type="Pfam" id="PF22606">
    <property type="entry name" value="Cdc6-ORC-like_ATPase_lid"/>
    <property type="match status" value="1"/>
</dbReference>
<proteinExistence type="predicted"/>
<dbReference type="FunFam" id="1.10.8.60:FF:000102">
    <property type="entry name" value="Cell division control protein"/>
    <property type="match status" value="1"/>
</dbReference>
<dbReference type="InterPro" id="IPR027417">
    <property type="entry name" value="P-loop_NTPase"/>
</dbReference>
<dbReference type="PANTHER" id="PTHR10763">
    <property type="entry name" value="CELL DIVISION CONTROL PROTEIN 6-RELATED"/>
    <property type="match status" value="1"/>
</dbReference>